<evidence type="ECO:0000313" key="1">
    <source>
        <dbReference type="EMBL" id="PLT29814.1"/>
    </source>
</evidence>
<keyword evidence="2" id="KW-1185">Reference proteome</keyword>
<comment type="caution">
    <text evidence="1">The sequence shown here is derived from an EMBL/GenBank/DDBJ whole genome shotgun (WGS) entry which is preliminary data.</text>
</comment>
<protein>
    <submittedName>
        <fullName evidence="1">Phosphoribosyl-ATP pyrophosphohydrolase</fullName>
    </submittedName>
</protein>
<reference evidence="1 2" key="1">
    <citation type="submission" date="2017-11" db="EMBL/GenBank/DDBJ databases">
        <title>Comparitive Functional Genomics of Dry Heat Resistant strains isolated from the Viking Spacecraft.</title>
        <authorList>
            <person name="Seuylemezian A."/>
            <person name="Cooper K."/>
            <person name="Vaishampayan P."/>
        </authorList>
    </citation>
    <scope>NUCLEOTIDE SEQUENCE [LARGE SCALE GENOMIC DNA]</scope>
    <source>
        <strain evidence="1 2">V1-29</strain>
    </source>
</reference>
<name>A0A2N5M625_9BACI</name>
<dbReference type="AlphaFoldDB" id="A0A2N5M625"/>
<gene>
    <name evidence="1" type="ORF">CUU66_10950</name>
</gene>
<organism evidence="1 2">
    <name type="scientific">Peribacillus deserti</name>
    <dbReference type="NCBI Taxonomy" id="673318"/>
    <lineage>
        <taxon>Bacteria</taxon>
        <taxon>Bacillati</taxon>
        <taxon>Bacillota</taxon>
        <taxon>Bacilli</taxon>
        <taxon>Bacillales</taxon>
        <taxon>Bacillaceae</taxon>
        <taxon>Peribacillus</taxon>
    </lineage>
</organism>
<evidence type="ECO:0000313" key="2">
    <source>
        <dbReference type="Proteomes" id="UP000234748"/>
    </source>
</evidence>
<dbReference type="OrthoDB" id="9813491at2"/>
<keyword evidence="1" id="KW-0378">Hydrolase</keyword>
<dbReference type="RefSeq" id="WP_101642035.1">
    <property type="nucleotide sequence ID" value="NZ_PGUY01000033.1"/>
</dbReference>
<dbReference type="SUPFAM" id="SSF101386">
    <property type="entry name" value="all-alpha NTP pyrophosphatases"/>
    <property type="match status" value="1"/>
</dbReference>
<sequence length="109" mass="12495">MPIYNKLVRDLIPNIIEESGKKPNTRILSDEEYIKELKKKSYEELEEYMDAANSEEAVEELADVLELIHALAEVHGSSFEKVEEVRKQKAGKRGGFKEKIFLIEVEGIS</sequence>
<dbReference type="EMBL" id="PGUY01000033">
    <property type="protein sequence ID" value="PLT29814.1"/>
    <property type="molecule type" value="Genomic_DNA"/>
</dbReference>
<accession>A0A2N5M625</accession>
<dbReference type="CDD" id="cd11532">
    <property type="entry name" value="NTP-PPase_COG4997"/>
    <property type="match status" value="1"/>
</dbReference>
<dbReference type="InterPro" id="IPR038735">
    <property type="entry name" value="MSMEG_1276-like_NTP-PPase_dom"/>
</dbReference>
<dbReference type="Proteomes" id="UP000234748">
    <property type="component" value="Unassembled WGS sequence"/>
</dbReference>
<dbReference type="GO" id="GO:0016787">
    <property type="term" value="F:hydrolase activity"/>
    <property type="evidence" value="ECO:0007669"/>
    <property type="project" value="UniProtKB-KW"/>
</dbReference>
<proteinExistence type="predicted"/>